<comment type="caution">
    <text evidence="7">The sequence shown here is derived from an EMBL/GenBank/DDBJ whole genome shotgun (WGS) entry which is preliminary data.</text>
</comment>
<evidence type="ECO:0000256" key="1">
    <source>
        <dbReference type="ARBA" id="ARBA00005384"/>
    </source>
</evidence>
<dbReference type="GO" id="GO:0003677">
    <property type="term" value="F:DNA binding"/>
    <property type="evidence" value="ECO:0007669"/>
    <property type="project" value="UniProtKB-KW"/>
</dbReference>
<dbReference type="PANTHER" id="PTHR46577:SF1">
    <property type="entry name" value="HTH-TYPE TRANSCRIPTIONAL REGULATORY PROTEIN GABR"/>
    <property type="match status" value="1"/>
</dbReference>
<dbReference type="GO" id="GO:0030170">
    <property type="term" value="F:pyridoxal phosphate binding"/>
    <property type="evidence" value="ECO:0007669"/>
    <property type="project" value="InterPro"/>
</dbReference>
<dbReference type="GO" id="GO:0003700">
    <property type="term" value="F:DNA-binding transcription factor activity"/>
    <property type="evidence" value="ECO:0007669"/>
    <property type="project" value="InterPro"/>
</dbReference>
<sequence>MLIVSEQSLWWERYKLAGAGASEIAASVEAAVTAGLLSPGEALPPVRELAERLGVNPNTVAAAYRSLRDRGTVETRGRAGTRVRERPSRSLRQRTYAVPEGVRDLTSGEPDPELLPRLAPPSRIDVSHYRYASSIESALEEQVRLRLARHFDVRKAQAKGFHGAAAADEASIEAAELVTRSRFLPVFGALDGIDRLLATHTRPGDKVAIEDPAWGNALDSLASRGLTAQPMQVDDEGPDPADLRAALAAGARAVIVTTRAQNPYGAVVSPRRATLLRAELAAYPEVLTIDDDHGADLTPGVPHVLCGATKHWAYLYSASKSYGPDLRIAVLVGDDDSTDRVAGQLRHTARRVSGVMQEIWATALADPEHDAVLARAAETYAENRRALIGELARRGIEAHGETGLNVWIPVPDETAAATGLLARGWAVSPGSWFRVRTGPGVRVTVAGLRPGEAAALADAVAAALGRGDTGRSAAHRTVPV</sequence>
<dbReference type="EMBL" id="JAGSOH010000173">
    <property type="protein sequence ID" value="MBR7830990.1"/>
    <property type="molecule type" value="Genomic_DNA"/>
</dbReference>
<dbReference type="CDD" id="cd00609">
    <property type="entry name" value="AAT_like"/>
    <property type="match status" value="1"/>
</dbReference>
<reference evidence="7" key="1">
    <citation type="submission" date="2021-04" db="EMBL/GenBank/DDBJ databases">
        <title>Genome based classification of Actinospica acidithermotolerans sp. nov., an actinobacterium isolated from an Indonesian hot spring.</title>
        <authorList>
            <person name="Kusuma A.B."/>
            <person name="Putra K.E."/>
            <person name="Nafisah S."/>
            <person name="Loh J."/>
            <person name="Nouioui I."/>
            <person name="Goodfellow M."/>
        </authorList>
    </citation>
    <scope>NUCLEOTIDE SEQUENCE</scope>
    <source>
        <strain evidence="7">MGRD01-02</strain>
    </source>
</reference>
<proteinExistence type="inferred from homology"/>
<dbReference type="InterPro" id="IPR036388">
    <property type="entry name" value="WH-like_DNA-bd_sf"/>
</dbReference>
<evidence type="ECO:0000256" key="2">
    <source>
        <dbReference type="ARBA" id="ARBA00022898"/>
    </source>
</evidence>
<keyword evidence="8" id="KW-1185">Reference proteome</keyword>
<keyword evidence="5" id="KW-0804">Transcription</keyword>
<dbReference type="InterPro" id="IPR015421">
    <property type="entry name" value="PyrdxlP-dep_Trfase_major"/>
</dbReference>
<evidence type="ECO:0000313" key="8">
    <source>
        <dbReference type="Proteomes" id="UP000676325"/>
    </source>
</evidence>
<feature type="domain" description="HTH gntR-type" evidence="6">
    <location>
        <begin position="18"/>
        <end position="86"/>
    </location>
</feature>
<dbReference type="InterPro" id="IPR004839">
    <property type="entry name" value="Aminotransferase_I/II_large"/>
</dbReference>
<dbReference type="Gene3D" id="1.10.10.10">
    <property type="entry name" value="Winged helix-like DNA-binding domain superfamily/Winged helix DNA-binding domain"/>
    <property type="match status" value="1"/>
</dbReference>
<dbReference type="CDD" id="cd07377">
    <property type="entry name" value="WHTH_GntR"/>
    <property type="match status" value="1"/>
</dbReference>
<evidence type="ECO:0000256" key="3">
    <source>
        <dbReference type="ARBA" id="ARBA00023015"/>
    </source>
</evidence>
<dbReference type="GO" id="GO:0008483">
    <property type="term" value="F:transaminase activity"/>
    <property type="evidence" value="ECO:0007669"/>
    <property type="project" value="UniProtKB-KW"/>
</dbReference>
<evidence type="ECO:0000259" key="6">
    <source>
        <dbReference type="PROSITE" id="PS50949"/>
    </source>
</evidence>
<comment type="similarity">
    <text evidence="1">In the C-terminal section; belongs to the class-I pyridoxal-phosphate-dependent aminotransferase family.</text>
</comment>
<dbReference type="SUPFAM" id="SSF46785">
    <property type="entry name" value="Winged helix' DNA-binding domain"/>
    <property type="match status" value="1"/>
</dbReference>
<dbReference type="Gene3D" id="3.40.640.10">
    <property type="entry name" value="Type I PLP-dependent aspartate aminotransferase-like (Major domain)"/>
    <property type="match status" value="1"/>
</dbReference>
<protein>
    <submittedName>
        <fullName evidence="7">Aminotransferase class I/II-fold pyridoxal phosphate-dependent enzyme</fullName>
    </submittedName>
</protein>
<organism evidence="7 8">
    <name type="scientific">Actinospica acidithermotolerans</name>
    <dbReference type="NCBI Taxonomy" id="2828514"/>
    <lineage>
        <taxon>Bacteria</taxon>
        <taxon>Bacillati</taxon>
        <taxon>Actinomycetota</taxon>
        <taxon>Actinomycetes</taxon>
        <taxon>Catenulisporales</taxon>
        <taxon>Actinospicaceae</taxon>
        <taxon>Actinospica</taxon>
    </lineage>
</organism>
<name>A0A941EE15_9ACTN</name>
<keyword evidence="4" id="KW-0238">DNA-binding</keyword>
<keyword evidence="2" id="KW-0663">Pyridoxal phosphate</keyword>
<dbReference type="InterPro" id="IPR000524">
    <property type="entry name" value="Tscrpt_reg_HTH_GntR"/>
</dbReference>
<dbReference type="InterPro" id="IPR036390">
    <property type="entry name" value="WH_DNA-bd_sf"/>
</dbReference>
<evidence type="ECO:0000313" key="7">
    <source>
        <dbReference type="EMBL" id="MBR7830990.1"/>
    </source>
</evidence>
<keyword evidence="7" id="KW-0808">Transferase</keyword>
<dbReference type="PROSITE" id="PS50949">
    <property type="entry name" value="HTH_GNTR"/>
    <property type="match status" value="1"/>
</dbReference>
<dbReference type="InterPro" id="IPR015424">
    <property type="entry name" value="PyrdxlP-dep_Trfase"/>
</dbReference>
<dbReference type="Pfam" id="PF00392">
    <property type="entry name" value="GntR"/>
    <property type="match status" value="1"/>
</dbReference>
<dbReference type="SUPFAM" id="SSF53383">
    <property type="entry name" value="PLP-dependent transferases"/>
    <property type="match status" value="1"/>
</dbReference>
<keyword evidence="3" id="KW-0805">Transcription regulation</keyword>
<keyword evidence="7" id="KW-0032">Aminotransferase</keyword>
<dbReference type="SMART" id="SM00345">
    <property type="entry name" value="HTH_GNTR"/>
    <property type="match status" value="1"/>
</dbReference>
<gene>
    <name evidence="7" type="ORF">KDK95_32090</name>
</gene>
<dbReference type="Pfam" id="PF00155">
    <property type="entry name" value="Aminotran_1_2"/>
    <property type="match status" value="1"/>
</dbReference>
<dbReference type="PANTHER" id="PTHR46577">
    <property type="entry name" value="HTH-TYPE TRANSCRIPTIONAL REGULATORY PROTEIN GABR"/>
    <property type="match status" value="1"/>
</dbReference>
<evidence type="ECO:0000256" key="4">
    <source>
        <dbReference type="ARBA" id="ARBA00023125"/>
    </source>
</evidence>
<accession>A0A941EE15</accession>
<dbReference type="Proteomes" id="UP000676325">
    <property type="component" value="Unassembled WGS sequence"/>
</dbReference>
<evidence type="ECO:0000256" key="5">
    <source>
        <dbReference type="ARBA" id="ARBA00023163"/>
    </source>
</evidence>
<dbReference type="AlphaFoldDB" id="A0A941EE15"/>
<dbReference type="InterPro" id="IPR051446">
    <property type="entry name" value="HTH_trans_reg/aminotransferase"/>
</dbReference>